<name>A0A085BHK7_9FLAO</name>
<comment type="caution">
    <text evidence="2">The sequence shown here is derived from an EMBL/GenBank/DDBJ whole genome shotgun (WGS) entry which is preliminary data.</text>
</comment>
<gene>
    <name evidence="2" type="ORF">IO89_08245</name>
</gene>
<feature type="compositionally biased region" description="Basic and acidic residues" evidence="1">
    <location>
        <begin position="149"/>
        <end position="168"/>
    </location>
</feature>
<dbReference type="STRING" id="421072.SAMN04488097_2261"/>
<dbReference type="AlphaFoldDB" id="A0A085BHK7"/>
<feature type="compositionally biased region" description="Low complexity" evidence="1">
    <location>
        <begin position="169"/>
        <end position="198"/>
    </location>
</feature>
<accession>A0A085BHK7</accession>
<dbReference type="Proteomes" id="UP000028623">
    <property type="component" value="Unassembled WGS sequence"/>
</dbReference>
<evidence type="ECO:0000256" key="1">
    <source>
        <dbReference type="SAM" id="MobiDB-lite"/>
    </source>
</evidence>
<feature type="region of interest" description="Disordered" evidence="1">
    <location>
        <begin position="148"/>
        <end position="198"/>
    </location>
</feature>
<organism evidence="2 3">
    <name type="scientific">Epilithonimonas lactis</name>
    <dbReference type="NCBI Taxonomy" id="421072"/>
    <lineage>
        <taxon>Bacteria</taxon>
        <taxon>Pseudomonadati</taxon>
        <taxon>Bacteroidota</taxon>
        <taxon>Flavobacteriia</taxon>
        <taxon>Flavobacteriales</taxon>
        <taxon>Weeksellaceae</taxon>
        <taxon>Chryseobacterium group</taxon>
        <taxon>Epilithonimonas</taxon>
    </lineage>
</organism>
<evidence type="ECO:0000313" key="3">
    <source>
        <dbReference type="Proteomes" id="UP000028623"/>
    </source>
</evidence>
<keyword evidence="3" id="KW-1185">Reference proteome</keyword>
<proteinExistence type="predicted"/>
<evidence type="ECO:0000313" key="2">
    <source>
        <dbReference type="EMBL" id="KFC21952.1"/>
    </source>
</evidence>
<protein>
    <submittedName>
        <fullName evidence="2">Uncharacterized protein</fullName>
    </submittedName>
</protein>
<dbReference type="EMBL" id="JPLY01000003">
    <property type="protein sequence ID" value="KFC21952.1"/>
    <property type="molecule type" value="Genomic_DNA"/>
</dbReference>
<reference evidence="2 3" key="1">
    <citation type="submission" date="2014-07" db="EMBL/GenBank/DDBJ databases">
        <title>Epilithonimonas lactis LMG 22401 Genome.</title>
        <authorList>
            <person name="Pipes S.E."/>
            <person name="Stropko S.J."/>
        </authorList>
    </citation>
    <scope>NUCLEOTIDE SEQUENCE [LARGE SCALE GENOMIC DNA]</scope>
    <source>
        <strain evidence="2 3">LMG 24401</strain>
    </source>
</reference>
<sequence>MLNAQTLSGVYKNSGSSTGSYYTDVKWQVSYTFEEDERLVYIRFFNPKISVPNYSKYNFYGEMYSLSDIGLSSWPQSNQLPYAMQVAVTVTDGYNNYDVSGFCDANGTCDRTYIIDKVNVKNYSLSHFNVPSGYNSFHANLGGEGETEDLIKSKKESEKKSQEKKSQKNESVTSSTADSGTSASSSSSSSTSTSSSSSESEATIYNNIFLAEAARKQQEEKAYQDVVKGVFDLFTPSAEESERKSREYVQKMEYKAVLDKSLESKIEAAKNGDDQSYYDIYLAYQYSFPSDARYYRKLAYSTGNASLFKAEKKLERKSPKAMFIGYQYGEISPYGLSFFQTTDNFGFFMLFRLSDKAFTTYTEREGVSKNRDVYTTGNGTTYTYLSEATKQEQGKFMLSLGTSYHIYKPLFVYAGVGFALVNTFSNQRMVEYNKPEVLQIDESYYGASTDVGLLIKLGRRIAINGGVSFVNLKNPEYTGGISFNFWPEK</sequence>